<dbReference type="RefSeq" id="WP_123583528.1">
    <property type="nucleotide sequence ID" value="NZ_MOBI01000020.1"/>
</dbReference>
<sequence>MGMKEEIQAELAEAFDDPDGLADTVKPVAGARKVDPVYDPETSTTSGGALNYLGRGVFGSYLAKEIDGSLILTADEKLLALQNELFVSKAGIPTEVLAVPLIGDMIGGRRVINVGADPAGATWTIQLRK</sequence>
<dbReference type="AlphaFoldDB" id="A0A423GP35"/>
<comment type="caution">
    <text evidence="1">The sequence shown here is derived from an EMBL/GenBank/DDBJ whole genome shotgun (WGS) entry which is preliminary data.</text>
</comment>
<proteinExistence type="predicted"/>
<accession>A0A423GP35</accession>
<gene>
    <name evidence="1" type="ORF">BK658_17720</name>
</gene>
<dbReference type="Proteomes" id="UP000284684">
    <property type="component" value="Unassembled WGS sequence"/>
</dbReference>
<evidence type="ECO:0000313" key="2">
    <source>
        <dbReference type="Proteomes" id="UP000284684"/>
    </source>
</evidence>
<name>A0A423GP35_9PSED</name>
<reference evidence="1 2" key="1">
    <citation type="submission" date="2016-10" db="EMBL/GenBank/DDBJ databases">
        <title>Comparative genome analysis of multiple Pseudomonas spp. focuses on biocontrol and plant growth promoting traits.</title>
        <authorList>
            <person name="Tao X.-Y."/>
            <person name="Taylor C.G."/>
        </authorList>
    </citation>
    <scope>NUCLEOTIDE SEQUENCE [LARGE SCALE GENOMIC DNA]</scope>
    <source>
        <strain evidence="1 2">37D10</strain>
    </source>
</reference>
<organism evidence="1 2">
    <name type="scientific">Pseudomonas brassicacearum</name>
    <dbReference type="NCBI Taxonomy" id="930166"/>
    <lineage>
        <taxon>Bacteria</taxon>
        <taxon>Pseudomonadati</taxon>
        <taxon>Pseudomonadota</taxon>
        <taxon>Gammaproteobacteria</taxon>
        <taxon>Pseudomonadales</taxon>
        <taxon>Pseudomonadaceae</taxon>
        <taxon>Pseudomonas</taxon>
    </lineage>
</organism>
<evidence type="ECO:0008006" key="3">
    <source>
        <dbReference type="Google" id="ProtNLM"/>
    </source>
</evidence>
<evidence type="ECO:0000313" key="1">
    <source>
        <dbReference type="EMBL" id="ROM94394.1"/>
    </source>
</evidence>
<dbReference type="EMBL" id="MOBI01000020">
    <property type="protein sequence ID" value="ROM94394.1"/>
    <property type="molecule type" value="Genomic_DNA"/>
</dbReference>
<protein>
    <recommendedName>
        <fullName evidence="3">Phage protein</fullName>
    </recommendedName>
</protein>